<reference evidence="7" key="2">
    <citation type="submission" date="2020-10" db="EMBL/GenBank/DDBJ databases">
        <authorList>
            <person name="Cooper E.A."/>
            <person name="Brenton Z.W."/>
            <person name="Flinn B.S."/>
            <person name="Jenkins J."/>
            <person name="Shu S."/>
            <person name="Flowers D."/>
            <person name="Luo F."/>
            <person name="Wang Y."/>
            <person name="Xia P."/>
            <person name="Barry K."/>
            <person name="Daum C."/>
            <person name="Lipzen A."/>
            <person name="Yoshinaga Y."/>
            <person name="Schmutz J."/>
            <person name="Saski C."/>
            <person name="Vermerris W."/>
            <person name="Kresovich S."/>
        </authorList>
    </citation>
    <scope>NUCLEOTIDE SEQUENCE</scope>
</reference>
<dbReference type="Pfam" id="PF02902">
    <property type="entry name" value="Peptidase_C48"/>
    <property type="match status" value="1"/>
</dbReference>
<evidence type="ECO:0000256" key="1">
    <source>
        <dbReference type="ARBA" id="ARBA00005234"/>
    </source>
</evidence>
<dbReference type="AlphaFoldDB" id="A0A921U9C1"/>
<protein>
    <recommendedName>
        <fullName evidence="6">Ubiquitin-like protease family profile domain-containing protein</fullName>
    </recommendedName>
</protein>
<dbReference type="SUPFAM" id="SSF54001">
    <property type="entry name" value="Cysteine proteinases"/>
    <property type="match status" value="1"/>
</dbReference>
<dbReference type="Proteomes" id="UP000807115">
    <property type="component" value="Chromosome 7"/>
</dbReference>
<feature type="domain" description="Ubiquitin-like protease family profile" evidence="6">
    <location>
        <begin position="275"/>
        <end position="460"/>
    </location>
</feature>
<comment type="similarity">
    <text evidence="1">Belongs to the peptidase C48 family.</text>
</comment>
<evidence type="ECO:0000256" key="5">
    <source>
        <dbReference type="SAM" id="MobiDB-lite"/>
    </source>
</evidence>
<evidence type="ECO:0000313" key="7">
    <source>
        <dbReference type="EMBL" id="KAG0523497.1"/>
    </source>
</evidence>
<evidence type="ECO:0000259" key="6">
    <source>
        <dbReference type="PROSITE" id="PS50600"/>
    </source>
</evidence>
<proteinExistence type="inferred from homology"/>
<feature type="region of interest" description="Disordered" evidence="5">
    <location>
        <begin position="127"/>
        <end position="169"/>
    </location>
</feature>
<evidence type="ECO:0000256" key="2">
    <source>
        <dbReference type="ARBA" id="ARBA00022670"/>
    </source>
</evidence>
<evidence type="ECO:0000256" key="4">
    <source>
        <dbReference type="ARBA" id="ARBA00022807"/>
    </source>
</evidence>
<evidence type="ECO:0000313" key="8">
    <source>
        <dbReference type="Proteomes" id="UP000807115"/>
    </source>
</evidence>
<name>A0A921U9C1_SORBI</name>
<dbReference type="Gene3D" id="3.40.395.10">
    <property type="entry name" value="Adenoviral Proteinase, Chain A"/>
    <property type="match status" value="2"/>
</dbReference>
<dbReference type="GO" id="GO:0008234">
    <property type="term" value="F:cysteine-type peptidase activity"/>
    <property type="evidence" value="ECO:0007669"/>
    <property type="project" value="UniProtKB-KW"/>
</dbReference>
<reference evidence="7" key="1">
    <citation type="journal article" date="2019" name="BMC Genomics">
        <title>A new reference genome for Sorghum bicolor reveals high levels of sequence similarity between sweet and grain genotypes: implications for the genetics of sugar metabolism.</title>
        <authorList>
            <person name="Cooper E.A."/>
            <person name="Brenton Z.W."/>
            <person name="Flinn B.S."/>
            <person name="Jenkins J."/>
            <person name="Shu S."/>
            <person name="Flowers D."/>
            <person name="Luo F."/>
            <person name="Wang Y."/>
            <person name="Xia P."/>
            <person name="Barry K."/>
            <person name="Daum C."/>
            <person name="Lipzen A."/>
            <person name="Yoshinaga Y."/>
            <person name="Schmutz J."/>
            <person name="Saski C."/>
            <person name="Vermerris W."/>
            <person name="Kresovich S."/>
        </authorList>
    </citation>
    <scope>NUCLEOTIDE SEQUENCE</scope>
</reference>
<evidence type="ECO:0000256" key="3">
    <source>
        <dbReference type="ARBA" id="ARBA00022801"/>
    </source>
</evidence>
<dbReference type="GO" id="GO:0006508">
    <property type="term" value="P:proteolysis"/>
    <property type="evidence" value="ECO:0007669"/>
    <property type="project" value="UniProtKB-KW"/>
</dbReference>
<sequence length="804" mass="92733">MEIEGEERKVIIVDSEHPLLQVVGDNNCSKANLTQQKVAMTIEEQEVKVVVRNVGEEKEMQPSFQSQHTEAIVVSGTGSLQVAAKAEVTQDTEKEVAMEKVQAHIPQENELQRVEVGSDYISSSIQVPDEANATQPKEEHEVNTDSVGEECELQPSQSPHKKQKKSHTCQVQPDGVLADSGSVQVEAQTHDIQQKNDQVGMDIEEEEVKVVGVGNLEENVQFMTLLRMTQHNKPKKLHIAQVKPQDYMCTEEDYPLLEYLKLEPEDKVLVNIDGAWLKRKDMECMFNDNMQFDDNVLSAYIHCIRDEKHLLRREGGVVFLENTFICSLLERDGDPTVTLSYKTDNITKRVQNYLKADMVFLPINIKKCHWYLAVVCGQLEEVHVLDSLGLMFSGRTELKIVLKGLERQIKCALEHDRNLDRGKWKNLDVSTWSIIEKIQEPMQKDGISCGLWMVNFMEYWTGSSLSDEVTQDDINNFRFKLPAILWDSTSNIRNVHRELKQPSAGGDSPSDVEIIDITTDVPKPSTRIFMNREELLHRVSTYIWSIDNQEWLDKEWVLSTTPYPISISLRTIRDILDKSKPMDSGCFNMAVRTVACNEARFIIEEDKWCFMDLKFCDIAQIGRDTRCRDEINYEELAGLFECWTPCYYIKDCSTVLLPYHRDRLYILFIIDMRKKIVYIMDPLAPKLKYTGTDRCSPYLTTLHDIAYHFNHAMKLANATWNIDISEWHPEVPTWTPKNYSWKVSGFLVYSYLKEWDGNRLVHSKLISSLRTECLVDILQSNQNERANIIPEELRDLLKQLGTYL</sequence>
<dbReference type="InterPro" id="IPR003653">
    <property type="entry name" value="Peptidase_C48_C"/>
</dbReference>
<comment type="caution">
    <text evidence="7">The sequence shown here is derived from an EMBL/GenBank/DDBJ whole genome shotgun (WGS) entry which is preliminary data.</text>
</comment>
<dbReference type="PANTHER" id="PTHR12606">
    <property type="entry name" value="SENTRIN/SUMO-SPECIFIC PROTEASE"/>
    <property type="match status" value="1"/>
</dbReference>
<organism evidence="7 8">
    <name type="scientific">Sorghum bicolor</name>
    <name type="common">Sorghum</name>
    <name type="synonym">Sorghum vulgare</name>
    <dbReference type="NCBI Taxonomy" id="4558"/>
    <lineage>
        <taxon>Eukaryota</taxon>
        <taxon>Viridiplantae</taxon>
        <taxon>Streptophyta</taxon>
        <taxon>Embryophyta</taxon>
        <taxon>Tracheophyta</taxon>
        <taxon>Spermatophyta</taxon>
        <taxon>Magnoliopsida</taxon>
        <taxon>Liliopsida</taxon>
        <taxon>Poales</taxon>
        <taxon>Poaceae</taxon>
        <taxon>PACMAD clade</taxon>
        <taxon>Panicoideae</taxon>
        <taxon>Andropogonodae</taxon>
        <taxon>Andropogoneae</taxon>
        <taxon>Sorghinae</taxon>
        <taxon>Sorghum</taxon>
    </lineage>
</organism>
<accession>A0A921U9C1</accession>
<dbReference type="InterPro" id="IPR038765">
    <property type="entry name" value="Papain-like_cys_pep_sf"/>
</dbReference>
<dbReference type="EMBL" id="CM027686">
    <property type="protein sequence ID" value="KAG0523497.1"/>
    <property type="molecule type" value="Genomic_DNA"/>
</dbReference>
<keyword evidence="3" id="KW-0378">Hydrolase</keyword>
<dbReference type="PANTHER" id="PTHR12606:SF150">
    <property type="entry name" value="UBIQUITIN-LIKE PROTEASE FAMILY PROFILE DOMAIN-CONTAINING PROTEIN"/>
    <property type="match status" value="1"/>
</dbReference>
<keyword evidence="4" id="KW-0788">Thiol protease</keyword>
<dbReference type="PROSITE" id="PS50600">
    <property type="entry name" value="ULP_PROTEASE"/>
    <property type="match status" value="1"/>
</dbReference>
<keyword evidence="2" id="KW-0645">Protease</keyword>
<gene>
    <name evidence="7" type="ORF">BDA96_07G128600</name>
</gene>